<evidence type="ECO:0000256" key="14">
    <source>
        <dbReference type="ARBA" id="ARBA00023310"/>
    </source>
</evidence>
<evidence type="ECO:0000313" key="20">
    <source>
        <dbReference type="Ensembl" id="ENSSSCP00015010627.1"/>
    </source>
</evidence>
<reference evidence="20" key="1">
    <citation type="submission" date="2025-05" db="UniProtKB">
        <authorList>
            <consortium name="Ensembl"/>
        </authorList>
    </citation>
    <scope>IDENTIFICATION</scope>
</reference>
<keyword evidence="6 19" id="KW-0812">Transmembrane</keyword>
<comment type="similarity">
    <text evidence="2">Belongs to the ATPase F chain family.</text>
</comment>
<feature type="transmembrane region" description="Helical" evidence="19">
    <location>
        <begin position="26"/>
        <end position="45"/>
    </location>
</feature>
<evidence type="ECO:0000256" key="3">
    <source>
        <dbReference type="ARBA" id="ARBA00022448"/>
    </source>
</evidence>
<evidence type="ECO:0000256" key="11">
    <source>
        <dbReference type="ARBA" id="ARBA00023065"/>
    </source>
</evidence>
<keyword evidence="9 19" id="KW-1133">Transmembrane helix</keyword>
<dbReference type="GO" id="GO:0006754">
    <property type="term" value="P:ATP biosynthetic process"/>
    <property type="evidence" value="ECO:0007669"/>
    <property type="project" value="UniProtKB-KW"/>
</dbReference>
<name>A0A8D0N2V1_PIG</name>
<evidence type="ECO:0000313" key="21">
    <source>
        <dbReference type="Proteomes" id="UP000694726"/>
    </source>
</evidence>
<evidence type="ECO:0000256" key="12">
    <source>
        <dbReference type="ARBA" id="ARBA00023128"/>
    </source>
</evidence>
<dbReference type="InterPro" id="IPR019344">
    <property type="entry name" value="F1F0-ATPsyn_F_prd"/>
</dbReference>
<dbReference type="GO" id="GO:1902600">
    <property type="term" value="P:proton transmembrane transport"/>
    <property type="evidence" value="ECO:0007669"/>
    <property type="project" value="UniProtKB-KW"/>
</dbReference>
<dbReference type="Proteomes" id="UP000694722">
    <property type="component" value="Unplaced"/>
</dbReference>
<evidence type="ECO:0000256" key="4">
    <source>
        <dbReference type="ARBA" id="ARBA00022547"/>
    </source>
</evidence>
<evidence type="ECO:0000256" key="6">
    <source>
        <dbReference type="ARBA" id="ARBA00022692"/>
    </source>
</evidence>
<accession>A0A8D0N2V1</accession>
<keyword evidence="8" id="KW-0999">Mitochondrion inner membrane</keyword>
<sequence>MTGTPEDVFPVWFLLLLKDTSTLTTYLPPSLFFLFLLISSFLNHIRFSNLKNNTRARTVGINHAPAREEASGYQIWEPLRWILMQDFTPKGNAGTFQRGYSLYYNEYVNVNKQSIAGLSMVILPYTLLNYCHSDKELKHERLCKYHRRGRTLHS</sequence>
<organism evidence="20 21">
    <name type="scientific">Sus scrofa</name>
    <name type="common">Pig</name>
    <dbReference type="NCBI Taxonomy" id="9823"/>
    <lineage>
        <taxon>Eukaryota</taxon>
        <taxon>Metazoa</taxon>
        <taxon>Chordata</taxon>
        <taxon>Craniata</taxon>
        <taxon>Vertebrata</taxon>
        <taxon>Euteleostomi</taxon>
        <taxon>Mammalia</taxon>
        <taxon>Eutheria</taxon>
        <taxon>Laurasiatheria</taxon>
        <taxon>Artiodactyla</taxon>
        <taxon>Suina</taxon>
        <taxon>Suidae</taxon>
        <taxon>Sus</taxon>
    </lineage>
</organism>
<protein>
    <recommendedName>
        <fullName evidence="18">ATP synthase F(0) complex subunit f, mitochondrial</fullName>
    </recommendedName>
    <alternativeName>
        <fullName evidence="15">ATP synthase membrane subunit f</fullName>
    </alternativeName>
</protein>
<proteinExistence type="inferred from homology"/>
<evidence type="ECO:0000256" key="7">
    <source>
        <dbReference type="ARBA" id="ARBA00022781"/>
    </source>
</evidence>
<evidence type="ECO:0000256" key="5">
    <source>
        <dbReference type="ARBA" id="ARBA00022553"/>
    </source>
</evidence>
<dbReference type="GO" id="GO:0005743">
    <property type="term" value="C:mitochondrial inner membrane"/>
    <property type="evidence" value="ECO:0007669"/>
    <property type="project" value="UniProtKB-SubCell"/>
</dbReference>
<keyword evidence="4" id="KW-0138">CF(0)</keyword>
<keyword evidence="14" id="KW-0066">ATP synthesis</keyword>
<dbReference type="PANTHER" id="PTHR13080:SF16">
    <property type="entry name" value="ATP SYNTHASE SUBUNIT F, MITOCHONDRIAL"/>
    <property type="match status" value="1"/>
</dbReference>
<keyword evidence="13 19" id="KW-0472">Membrane</keyword>
<dbReference type="Ensembl" id="ENSSSCT00015027161.1">
    <property type="protein sequence ID" value="ENSSSCP00015010627.1"/>
    <property type="gene ID" value="ENSSSCG00015020573.1"/>
</dbReference>
<evidence type="ECO:0000256" key="8">
    <source>
        <dbReference type="ARBA" id="ARBA00022792"/>
    </source>
</evidence>
<evidence type="ECO:0000256" key="19">
    <source>
        <dbReference type="SAM" id="Phobius"/>
    </source>
</evidence>
<evidence type="ECO:0000256" key="1">
    <source>
        <dbReference type="ARBA" id="ARBA00004434"/>
    </source>
</evidence>
<keyword evidence="3" id="KW-0813">Transport</keyword>
<evidence type="ECO:0000256" key="17">
    <source>
        <dbReference type="ARBA" id="ARBA00064647"/>
    </source>
</evidence>
<evidence type="ECO:0000256" key="10">
    <source>
        <dbReference type="ARBA" id="ARBA00022990"/>
    </source>
</evidence>
<keyword evidence="7" id="KW-0375">Hydrogen ion transport</keyword>
<dbReference type="PANTHER" id="PTHR13080">
    <property type="entry name" value="ATP SYNTHASE F CHAIN, MITOCHONDRIAL-RELATED"/>
    <property type="match status" value="1"/>
</dbReference>
<dbReference type="GO" id="GO:0045259">
    <property type="term" value="C:proton-transporting ATP synthase complex"/>
    <property type="evidence" value="ECO:0007669"/>
    <property type="project" value="UniProtKB-KW"/>
</dbReference>
<evidence type="ECO:0000256" key="2">
    <source>
        <dbReference type="ARBA" id="ARBA00005895"/>
    </source>
</evidence>
<keyword evidence="11" id="KW-0406">Ion transport</keyword>
<dbReference type="Proteomes" id="UP000694726">
    <property type="component" value="Unplaced"/>
</dbReference>
<evidence type="ECO:0000256" key="9">
    <source>
        <dbReference type="ARBA" id="ARBA00022989"/>
    </source>
</evidence>
<evidence type="ECO:0000256" key="15">
    <source>
        <dbReference type="ARBA" id="ARBA00032201"/>
    </source>
</evidence>
<evidence type="ECO:0000256" key="18">
    <source>
        <dbReference type="ARBA" id="ARBA00070733"/>
    </source>
</evidence>
<evidence type="ECO:0000256" key="16">
    <source>
        <dbReference type="ARBA" id="ARBA00054012"/>
    </source>
</evidence>
<dbReference type="AlphaFoldDB" id="A0A8D0N2V1"/>
<evidence type="ECO:0000256" key="13">
    <source>
        <dbReference type="ARBA" id="ARBA00023136"/>
    </source>
</evidence>
<dbReference type="Ensembl" id="ENSSSCT00040005559.1">
    <property type="protein sequence ID" value="ENSSSCP00040002059.1"/>
    <property type="gene ID" value="ENSSSCG00040004258.1"/>
</dbReference>
<comment type="subunit">
    <text evidence="17">Component of the ATP synthase complex composed at least of ATP5F1A/subunit alpha, ATP5F1B/subunit beta, ATP5MC1/subunit c (homooctomer), MT-ATP6/subunit a, MT-ATP8/subunit 8, ATP5ME/subunit e, ATP5MF/subunit f, ATP5MG/subunit g, ATP5MK/subunit k, ATP5MJ/subunit j, ATP5F1C/subunit gamma, ATP5F1D/subunit delta, ATP5F1E/subunit epsilon, ATP5PF/subunit F6, ATP5PB/subunit b, ATP5PD/subunit d, ATP5PO/subunit OSCP. ATP synthase complex consists of a soluble F(1) head domain (subunits alpha(3) and beta(3)) - the catalytic core - and a membrane F(0) domain - the membrane proton channel (subunits c, a, 8, e, f, g, k and j). These two domains are linked by a central stalk (subunits gamma, delta, and epsilon) rotating inside the F1 region and a stationary peripheral stalk (subunits F6, b, d, and OSCP).</text>
</comment>
<keyword evidence="12" id="KW-0496">Mitochondrion</keyword>
<comment type="function">
    <text evidence="16">Subunit f, of the mitochondrial membrane ATP synthase complex (F(1)F(0) ATP synthase or Complex V) that produces ATP from ADP in the presence of a proton gradient across the membrane which is generated by electron transport complexes of the respiratory chain. ATP synthase complex consist of a soluble F(1) head domain - the catalytic core - and a membrane F(1) domain - the membrane proton channel. These two domains are linked by a central stalk rotating inside the F(1) region and a stationary peripheral stalk. During catalysis, ATP synthesis in the catalytic domain of F(1) is coupled via a rotary mechanism of the central stalk subunits to proton translocation. In vivo, can only synthesize ATP although its ATP hydrolase activity can be activated artificially in vitro. Part of the complex F(0) domain.</text>
</comment>
<keyword evidence="5" id="KW-0597">Phosphoprotein</keyword>
<comment type="subcellular location">
    <subcellularLocation>
        <location evidence="1">Mitochondrion inner membrane</location>
        <topology evidence="1">Single-pass membrane protein</topology>
    </subcellularLocation>
</comment>
<keyword evidence="10" id="KW-0007">Acetylation</keyword>